<proteinExistence type="predicted"/>
<evidence type="ECO:0000256" key="4">
    <source>
        <dbReference type="ARBA" id="ARBA00022516"/>
    </source>
</evidence>
<evidence type="ECO:0000256" key="10">
    <source>
        <dbReference type="SAM" id="MobiDB-lite"/>
    </source>
</evidence>
<dbReference type="PROSITE" id="PS00188">
    <property type="entry name" value="BIOTIN"/>
    <property type="match status" value="1"/>
</dbReference>
<evidence type="ECO:0000256" key="8">
    <source>
        <dbReference type="ARBA" id="ARBA00023267"/>
    </source>
</evidence>
<dbReference type="SUPFAM" id="SSF51230">
    <property type="entry name" value="Single hybrid motif"/>
    <property type="match status" value="1"/>
</dbReference>
<dbReference type="PANTHER" id="PTHR45266">
    <property type="entry name" value="OXALOACETATE DECARBOXYLASE ALPHA CHAIN"/>
    <property type="match status" value="1"/>
</dbReference>
<dbReference type="EMBL" id="BSPC01000045">
    <property type="protein sequence ID" value="GLS21195.1"/>
    <property type="molecule type" value="Genomic_DNA"/>
</dbReference>
<feature type="region of interest" description="Disordered" evidence="10">
    <location>
        <begin position="1"/>
        <end position="21"/>
    </location>
</feature>
<dbReference type="PANTHER" id="PTHR45266:SF3">
    <property type="entry name" value="OXALOACETATE DECARBOXYLASE ALPHA CHAIN"/>
    <property type="match status" value="1"/>
</dbReference>
<keyword evidence="6 9" id="KW-0443">Lipid metabolism</keyword>
<keyword evidence="13" id="KW-1185">Reference proteome</keyword>
<dbReference type="NCBIfam" id="TIGR00531">
    <property type="entry name" value="BCCP"/>
    <property type="match status" value="1"/>
</dbReference>
<dbReference type="Pfam" id="PF00364">
    <property type="entry name" value="Biotin_lipoyl"/>
    <property type="match status" value="1"/>
</dbReference>
<protein>
    <recommendedName>
        <fullName evidence="3 9">Biotin carboxyl carrier protein of acetyl-CoA carboxylase</fullName>
    </recommendedName>
</protein>
<evidence type="ECO:0000313" key="12">
    <source>
        <dbReference type="EMBL" id="GLS21195.1"/>
    </source>
</evidence>
<comment type="pathway">
    <text evidence="2 9">Lipid metabolism; fatty acid biosynthesis.</text>
</comment>
<evidence type="ECO:0000256" key="6">
    <source>
        <dbReference type="ARBA" id="ARBA00023098"/>
    </source>
</evidence>
<keyword evidence="7 9" id="KW-0275">Fatty acid biosynthesis</keyword>
<dbReference type="PROSITE" id="PS50968">
    <property type="entry name" value="BIOTINYL_LIPOYL"/>
    <property type="match status" value="1"/>
</dbReference>
<keyword evidence="4 9" id="KW-0444">Lipid biosynthesis</keyword>
<evidence type="ECO:0000259" key="11">
    <source>
        <dbReference type="PROSITE" id="PS50968"/>
    </source>
</evidence>
<evidence type="ECO:0000313" key="13">
    <source>
        <dbReference type="Proteomes" id="UP001156882"/>
    </source>
</evidence>
<dbReference type="Proteomes" id="UP001156882">
    <property type="component" value="Unassembled WGS sequence"/>
</dbReference>
<keyword evidence="5 9" id="KW-0276">Fatty acid metabolism</keyword>
<evidence type="ECO:0000256" key="3">
    <source>
        <dbReference type="ARBA" id="ARBA00017562"/>
    </source>
</evidence>
<gene>
    <name evidence="12" type="primary">accB</name>
    <name evidence="12" type="ORF">GCM10007874_42120</name>
</gene>
<keyword evidence="8 9" id="KW-0092">Biotin</keyword>
<dbReference type="InterPro" id="IPR000089">
    <property type="entry name" value="Biotin_lipoyl"/>
</dbReference>
<evidence type="ECO:0000256" key="2">
    <source>
        <dbReference type="ARBA" id="ARBA00005194"/>
    </source>
</evidence>
<evidence type="ECO:0000256" key="1">
    <source>
        <dbReference type="ARBA" id="ARBA00003761"/>
    </source>
</evidence>
<dbReference type="InterPro" id="IPR001249">
    <property type="entry name" value="AcCoA_biotinCC"/>
</dbReference>
<sequence>MNDGARGSAETQGMTMSRTKSGIDPEIIRELANLLTETDLTEIEVQQADLRIRVARQINVTATVPVSAPVVGVAAPVAAPAAAVPAAPVAADPSNHPGVLKSPMVGTAFLGAAPGAKPFIEVGSKVNQGDRVLIVEAMKTFNDIVAPKSGTVTALFIEDKQPVEYGQPLMIIE</sequence>
<name>A0ABQ6CN06_9HYPH</name>
<dbReference type="CDD" id="cd06850">
    <property type="entry name" value="biotinyl_domain"/>
    <property type="match status" value="1"/>
</dbReference>
<dbReference type="Gene3D" id="2.40.50.100">
    <property type="match status" value="1"/>
</dbReference>
<dbReference type="InterPro" id="IPR050709">
    <property type="entry name" value="Biotin_Carboxyl_Carrier/Decarb"/>
</dbReference>
<evidence type="ECO:0000256" key="7">
    <source>
        <dbReference type="ARBA" id="ARBA00023160"/>
    </source>
</evidence>
<comment type="caution">
    <text evidence="12">The sequence shown here is derived from an EMBL/GenBank/DDBJ whole genome shotgun (WGS) entry which is preliminary data.</text>
</comment>
<organism evidence="12 13">
    <name type="scientific">Labrys miyagiensis</name>
    <dbReference type="NCBI Taxonomy" id="346912"/>
    <lineage>
        <taxon>Bacteria</taxon>
        <taxon>Pseudomonadati</taxon>
        <taxon>Pseudomonadota</taxon>
        <taxon>Alphaproteobacteria</taxon>
        <taxon>Hyphomicrobiales</taxon>
        <taxon>Xanthobacteraceae</taxon>
        <taxon>Labrys</taxon>
    </lineage>
</organism>
<dbReference type="InterPro" id="IPR001882">
    <property type="entry name" value="Biotin_BS"/>
</dbReference>
<feature type="compositionally biased region" description="Polar residues" evidence="10">
    <location>
        <begin position="9"/>
        <end position="20"/>
    </location>
</feature>
<evidence type="ECO:0000256" key="5">
    <source>
        <dbReference type="ARBA" id="ARBA00022832"/>
    </source>
</evidence>
<dbReference type="PRINTS" id="PR01071">
    <property type="entry name" value="ACOABIOTINCC"/>
</dbReference>
<dbReference type="InterPro" id="IPR011053">
    <property type="entry name" value="Single_hybrid_motif"/>
</dbReference>
<accession>A0ABQ6CN06</accession>
<reference evidence="13" key="1">
    <citation type="journal article" date="2019" name="Int. J. Syst. Evol. Microbiol.">
        <title>The Global Catalogue of Microorganisms (GCM) 10K type strain sequencing project: providing services to taxonomists for standard genome sequencing and annotation.</title>
        <authorList>
            <consortium name="The Broad Institute Genomics Platform"/>
            <consortium name="The Broad Institute Genome Sequencing Center for Infectious Disease"/>
            <person name="Wu L."/>
            <person name="Ma J."/>
        </authorList>
    </citation>
    <scope>NUCLEOTIDE SEQUENCE [LARGE SCALE GENOMIC DNA]</scope>
    <source>
        <strain evidence="13">NBRC 101365</strain>
    </source>
</reference>
<comment type="function">
    <text evidence="1 9">This protein is a component of the acetyl coenzyme A carboxylase complex; first, biotin carboxylase catalyzes the carboxylation of the carrier protein and then the transcarboxylase transfers the carboxyl group to form malonyl-CoA.</text>
</comment>
<evidence type="ECO:0000256" key="9">
    <source>
        <dbReference type="RuleBase" id="RU364072"/>
    </source>
</evidence>
<feature type="domain" description="Lipoyl-binding" evidence="11">
    <location>
        <begin position="97"/>
        <end position="173"/>
    </location>
</feature>